<evidence type="ECO:0000256" key="2">
    <source>
        <dbReference type="ARBA" id="ARBA00006739"/>
    </source>
</evidence>
<comment type="caution">
    <text evidence="6">The sequence shown here is derived from an EMBL/GenBank/DDBJ whole genome shotgun (WGS) entry which is preliminary data.</text>
</comment>
<keyword evidence="7" id="KW-1185">Reference proteome</keyword>
<evidence type="ECO:0000256" key="3">
    <source>
        <dbReference type="ARBA" id="ARBA00022676"/>
    </source>
</evidence>
<evidence type="ECO:0000313" key="7">
    <source>
        <dbReference type="Proteomes" id="UP000310334"/>
    </source>
</evidence>
<evidence type="ECO:0000256" key="4">
    <source>
        <dbReference type="ARBA" id="ARBA00022679"/>
    </source>
</evidence>
<dbReference type="AlphaFoldDB" id="A0A4S4BWG3"/>
<evidence type="ECO:0000313" key="6">
    <source>
        <dbReference type="EMBL" id="THF78930.1"/>
    </source>
</evidence>
<dbReference type="InterPro" id="IPR001173">
    <property type="entry name" value="Glyco_trans_2-like"/>
</dbReference>
<feature type="domain" description="Glycosyltransferase 2-like" evidence="5">
    <location>
        <begin position="8"/>
        <end position="178"/>
    </location>
</feature>
<dbReference type="Pfam" id="PF00535">
    <property type="entry name" value="Glycos_transf_2"/>
    <property type="match status" value="1"/>
</dbReference>
<sequence>MLDMSLTSIIILTLNNLEKTKKCLVSIRKYTHQPYELIIVDNGSTDGTIQYLKKFPDIKLICNKQNKGFAGGCNQGMKLAKGEQLLLLNNDTIVSHHWLDNLLKALYISPRIGMVGPLTNSTNPPGVKKPANVNYSNEVQYHQLASRFNQHDPSKWKAMQVLYGFCLLLKREVFDKIGLMDERFTIGTAEDNDFCLRATRAGYTLLLAGDTLVHHDGHASFKRNQINLRRIQSENIQKFVQKWGIQPSALVRSQLDFIPDGLLVKGIGPAIYYIDRQLRRPIKDQETLNYLKFKQSDAISVPNPKIQRYHVGEKIDKEVFSKKILNNFLVKSNDRDEIFLIQDDCKRLIKDKISLNYYGFLPQKIITLPNQIIESIQSGKNLESKIEFETQLPNLKVFKCFNTFYLSMNNSFYPIKKVSLEKLKLAPNKAIKISPQILYKFPIGKEIVYSWR</sequence>
<gene>
    <name evidence="6" type="ORF">E6W99_14505</name>
</gene>
<dbReference type="SUPFAM" id="SSF53448">
    <property type="entry name" value="Nucleotide-diphospho-sugar transferases"/>
    <property type="match status" value="1"/>
</dbReference>
<dbReference type="OrthoDB" id="8936324at2"/>
<accession>A0A4S4BWG3</accession>
<keyword evidence="3" id="KW-0328">Glycosyltransferase</keyword>
<keyword evidence="4 6" id="KW-0808">Transferase</keyword>
<dbReference type="Gene3D" id="3.90.550.10">
    <property type="entry name" value="Spore Coat Polysaccharide Biosynthesis Protein SpsA, Chain A"/>
    <property type="match status" value="1"/>
</dbReference>
<dbReference type="EMBL" id="SSNT01000010">
    <property type="protein sequence ID" value="THF78930.1"/>
    <property type="molecule type" value="Genomic_DNA"/>
</dbReference>
<protein>
    <submittedName>
        <fullName evidence="6">Glycosyltransferase family 2 protein</fullName>
    </submittedName>
</protein>
<proteinExistence type="inferred from homology"/>
<comment type="pathway">
    <text evidence="1">Cell wall biogenesis; cell wall polysaccharide biosynthesis.</text>
</comment>
<dbReference type="Proteomes" id="UP000310334">
    <property type="component" value="Unassembled WGS sequence"/>
</dbReference>
<dbReference type="GO" id="GO:0016757">
    <property type="term" value="F:glycosyltransferase activity"/>
    <property type="evidence" value="ECO:0007669"/>
    <property type="project" value="UniProtKB-KW"/>
</dbReference>
<dbReference type="CDD" id="cd04186">
    <property type="entry name" value="GT_2_like_c"/>
    <property type="match status" value="1"/>
</dbReference>
<comment type="similarity">
    <text evidence="2">Belongs to the glycosyltransferase 2 family.</text>
</comment>
<dbReference type="InterPro" id="IPR029044">
    <property type="entry name" value="Nucleotide-diphossugar_trans"/>
</dbReference>
<organism evidence="6 7">
    <name type="scientific">Metabacillus sediminilitoris</name>
    <dbReference type="NCBI Taxonomy" id="2567941"/>
    <lineage>
        <taxon>Bacteria</taxon>
        <taxon>Bacillati</taxon>
        <taxon>Bacillota</taxon>
        <taxon>Bacilli</taxon>
        <taxon>Bacillales</taxon>
        <taxon>Bacillaceae</taxon>
        <taxon>Metabacillus</taxon>
    </lineage>
</organism>
<evidence type="ECO:0000259" key="5">
    <source>
        <dbReference type="Pfam" id="PF00535"/>
    </source>
</evidence>
<dbReference type="PANTHER" id="PTHR43179">
    <property type="entry name" value="RHAMNOSYLTRANSFERASE WBBL"/>
    <property type="match status" value="1"/>
</dbReference>
<evidence type="ECO:0000256" key="1">
    <source>
        <dbReference type="ARBA" id="ARBA00004776"/>
    </source>
</evidence>
<name>A0A4S4BWG3_9BACI</name>
<dbReference type="PANTHER" id="PTHR43179:SF12">
    <property type="entry name" value="GALACTOFURANOSYLTRANSFERASE GLFT2"/>
    <property type="match status" value="1"/>
</dbReference>
<reference evidence="6 7" key="1">
    <citation type="submission" date="2019-04" db="EMBL/GenBank/DDBJ databases">
        <title>Bacillus sediminilitoris sp. nov., isolated from a tidal flat sediment on the East China Sea.</title>
        <authorList>
            <person name="Wei Y."/>
            <person name="Mao H."/>
            <person name="Fang J."/>
        </authorList>
    </citation>
    <scope>NUCLEOTIDE SEQUENCE [LARGE SCALE GENOMIC DNA]</scope>
    <source>
        <strain evidence="6 7">DSL-17</strain>
    </source>
</reference>